<keyword evidence="5" id="KW-1185">Reference proteome</keyword>
<accession>A0AA86TU20</accession>
<protein>
    <submittedName>
        <fullName evidence="3">Phospholipase D3-like</fullName>
    </submittedName>
    <submittedName>
        <fullName evidence="4">Phospholipase_D3-like</fullName>
    </submittedName>
</protein>
<keyword evidence="1" id="KW-0472">Membrane</keyword>
<dbReference type="Gene3D" id="3.30.870.10">
    <property type="entry name" value="Endonuclease Chain A"/>
    <property type="match status" value="2"/>
</dbReference>
<reference evidence="3" key="1">
    <citation type="submission" date="2023-06" db="EMBL/GenBank/DDBJ databases">
        <authorList>
            <person name="Kurt Z."/>
        </authorList>
    </citation>
    <scope>NUCLEOTIDE SEQUENCE</scope>
</reference>
<organism evidence="3">
    <name type="scientific">Hexamita inflata</name>
    <dbReference type="NCBI Taxonomy" id="28002"/>
    <lineage>
        <taxon>Eukaryota</taxon>
        <taxon>Metamonada</taxon>
        <taxon>Diplomonadida</taxon>
        <taxon>Hexamitidae</taxon>
        <taxon>Hexamitinae</taxon>
        <taxon>Hexamita</taxon>
    </lineage>
</organism>
<dbReference type="EMBL" id="CATOUU010000380">
    <property type="protein sequence ID" value="CAI9926997.1"/>
    <property type="molecule type" value="Genomic_DNA"/>
</dbReference>
<dbReference type="Pfam" id="PF13091">
    <property type="entry name" value="PLDc_2"/>
    <property type="match status" value="2"/>
</dbReference>
<dbReference type="AlphaFoldDB" id="A0AA86TU20"/>
<dbReference type="SUPFAM" id="SSF56024">
    <property type="entry name" value="Phospholipase D/nuclease"/>
    <property type="match status" value="2"/>
</dbReference>
<dbReference type="InterPro" id="IPR025202">
    <property type="entry name" value="PLD-like_dom"/>
</dbReference>
<dbReference type="PANTHER" id="PTHR10185:SF25">
    <property type="entry name" value="PLD PHOSPHODIESTERASE DOMAIN-CONTAINING PROTEIN"/>
    <property type="match status" value="1"/>
</dbReference>
<dbReference type="PROSITE" id="PS50035">
    <property type="entry name" value="PLD"/>
    <property type="match status" value="2"/>
</dbReference>
<dbReference type="GO" id="GO:0003824">
    <property type="term" value="F:catalytic activity"/>
    <property type="evidence" value="ECO:0007669"/>
    <property type="project" value="InterPro"/>
</dbReference>
<feature type="domain" description="PLD phosphodiesterase" evidence="2">
    <location>
        <begin position="182"/>
        <end position="209"/>
    </location>
</feature>
<evidence type="ECO:0000313" key="3">
    <source>
        <dbReference type="EMBL" id="CAI9926997.1"/>
    </source>
</evidence>
<evidence type="ECO:0000256" key="1">
    <source>
        <dbReference type="SAM" id="Phobius"/>
    </source>
</evidence>
<evidence type="ECO:0000313" key="5">
    <source>
        <dbReference type="Proteomes" id="UP001642409"/>
    </source>
</evidence>
<keyword evidence="1" id="KW-1133">Transmembrane helix</keyword>
<proteinExistence type="predicted"/>
<evidence type="ECO:0000313" key="4">
    <source>
        <dbReference type="EMBL" id="CAL5971732.1"/>
    </source>
</evidence>
<dbReference type="EMBL" id="CAXDID020000003">
    <property type="protein sequence ID" value="CAL5971732.1"/>
    <property type="molecule type" value="Genomic_DNA"/>
</dbReference>
<dbReference type="SMART" id="SM00155">
    <property type="entry name" value="PLDc"/>
    <property type="match status" value="2"/>
</dbReference>
<gene>
    <name evidence="3" type="ORF">HINF_LOCUS14642</name>
    <name evidence="4" type="ORF">HINF_LOCUS1552</name>
</gene>
<evidence type="ECO:0000259" key="2">
    <source>
        <dbReference type="PROSITE" id="PS50035"/>
    </source>
</evidence>
<feature type="transmembrane region" description="Helical" evidence="1">
    <location>
        <begin position="33"/>
        <end position="53"/>
    </location>
</feature>
<dbReference type="InterPro" id="IPR050874">
    <property type="entry name" value="Diverse_PLD-related"/>
</dbReference>
<feature type="domain" description="PLD phosphodiesterase" evidence="2">
    <location>
        <begin position="387"/>
        <end position="414"/>
    </location>
</feature>
<dbReference type="InterPro" id="IPR001736">
    <property type="entry name" value="PLipase_D/transphosphatidylase"/>
</dbReference>
<sequence>MSEGSEHLLGQPEVFMETMDEPRYKKPSKFQQVLIYSLFALSAVYMMICLLTLNQRPPQDTYAKTATNIEIVETVPDILVQNEYKRLHRETYLAWLDVINRAESEICIAAYYSTMFCVNTPTNICKDYAAQVVLALQARSDAGVKIRLLIDGNGFGDFTDIDTYKQMFLNFEVAYMNTSALFGGVQHSKIIISDKKRFYVGSANLDWRALTEVKEIGVFIEGETEGAEMQQVFEQYWACGTPERNGVITLKQAEKKFKKIYNKFNYYNPLHINDSLFYIAQSPPKQLAQTRTHDLQSIISQIINAKTSINIQSMDYSPLMIYTKPQMYWDNIESELRAASIRGVKVKIMIQENTYNPQLYKSLTAMKNIELYFMKMDTLNEENGWDHTRLTHSKFISVDGNSCVITTSNWTGDYFTNTQGTSIVLEHSALCQELDQVMNRDIGSTFVKKYL</sequence>
<dbReference type="PANTHER" id="PTHR10185">
    <property type="entry name" value="PHOSPHOLIPASE D - RELATED"/>
    <property type="match status" value="1"/>
</dbReference>
<comment type="caution">
    <text evidence="3">The sequence shown here is derived from an EMBL/GenBank/DDBJ whole genome shotgun (WGS) entry which is preliminary data.</text>
</comment>
<keyword evidence="1" id="KW-0812">Transmembrane</keyword>
<name>A0AA86TU20_9EUKA</name>
<dbReference type="Proteomes" id="UP001642409">
    <property type="component" value="Unassembled WGS sequence"/>
</dbReference>
<reference evidence="4 5" key="2">
    <citation type="submission" date="2024-07" db="EMBL/GenBank/DDBJ databases">
        <authorList>
            <person name="Akdeniz Z."/>
        </authorList>
    </citation>
    <scope>NUCLEOTIDE SEQUENCE [LARGE SCALE GENOMIC DNA]</scope>
</reference>